<dbReference type="PROSITE" id="PS00167">
    <property type="entry name" value="TRP_SYNTHASE_ALPHA"/>
    <property type="match status" value="1"/>
</dbReference>
<dbReference type="GO" id="GO:0004834">
    <property type="term" value="F:tryptophan synthase activity"/>
    <property type="evidence" value="ECO:0007669"/>
    <property type="project" value="UniProtKB-UniRule"/>
</dbReference>
<comment type="function">
    <text evidence="1 9">The alpha subunit is responsible for the aldol cleavage of indoleglycerol phosphate to indole and glyceraldehyde 3-phosphate.</text>
</comment>
<evidence type="ECO:0000313" key="12">
    <source>
        <dbReference type="Proteomes" id="UP001205843"/>
    </source>
</evidence>
<comment type="caution">
    <text evidence="11">The sequence shown here is derived from an EMBL/GenBank/DDBJ whole genome shotgun (WGS) entry which is preliminary data.</text>
</comment>
<evidence type="ECO:0000256" key="7">
    <source>
        <dbReference type="ARBA" id="ARBA00023239"/>
    </source>
</evidence>
<dbReference type="CDD" id="cd04724">
    <property type="entry name" value="Tryptophan_synthase_alpha"/>
    <property type="match status" value="1"/>
</dbReference>
<keyword evidence="5 9" id="KW-0822">Tryptophan biosynthesis</keyword>
<dbReference type="PANTHER" id="PTHR43406">
    <property type="entry name" value="TRYPTOPHAN SYNTHASE, ALPHA CHAIN"/>
    <property type="match status" value="1"/>
</dbReference>
<comment type="pathway">
    <text evidence="2 9">Amino-acid biosynthesis; L-tryptophan biosynthesis; L-tryptophan from chorismate: step 5/5.</text>
</comment>
<accession>A0AAE3G216</accession>
<comment type="catalytic activity">
    <reaction evidence="8 9">
        <text>(1S,2R)-1-C-(indol-3-yl)glycerol 3-phosphate + L-serine = D-glyceraldehyde 3-phosphate + L-tryptophan + H2O</text>
        <dbReference type="Rhea" id="RHEA:10532"/>
        <dbReference type="ChEBI" id="CHEBI:15377"/>
        <dbReference type="ChEBI" id="CHEBI:33384"/>
        <dbReference type="ChEBI" id="CHEBI:57912"/>
        <dbReference type="ChEBI" id="CHEBI:58866"/>
        <dbReference type="ChEBI" id="CHEBI:59776"/>
        <dbReference type="EC" id="4.2.1.20"/>
    </reaction>
</comment>
<keyword evidence="12" id="KW-1185">Reference proteome</keyword>
<dbReference type="InterPro" id="IPR002028">
    <property type="entry name" value="Trp_synthase_suA"/>
</dbReference>
<dbReference type="AlphaFoldDB" id="A0AAE3G216"/>
<evidence type="ECO:0000256" key="1">
    <source>
        <dbReference type="ARBA" id="ARBA00003365"/>
    </source>
</evidence>
<gene>
    <name evidence="9" type="primary">trpA</name>
    <name evidence="11" type="ORF">J2T57_000817</name>
</gene>
<dbReference type="RefSeq" id="WP_253474624.1">
    <property type="nucleotide sequence ID" value="NZ_JALJXV010000002.1"/>
</dbReference>
<dbReference type="SUPFAM" id="SSF51366">
    <property type="entry name" value="Ribulose-phoshate binding barrel"/>
    <property type="match status" value="1"/>
</dbReference>
<comment type="similarity">
    <text evidence="9 10">Belongs to the TrpA family.</text>
</comment>
<dbReference type="Pfam" id="PF00290">
    <property type="entry name" value="Trp_syntA"/>
    <property type="match status" value="1"/>
</dbReference>
<dbReference type="InterPro" id="IPR011060">
    <property type="entry name" value="RibuloseP-bd_barrel"/>
</dbReference>
<name>A0AAE3G216_9GAMM</name>
<dbReference type="GO" id="GO:0005829">
    <property type="term" value="C:cytosol"/>
    <property type="evidence" value="ECO:0007669"/>
    <property type="project" value="TreeGrafter"/>
</dbReference>
<comment type="subunit">
    <text evidence="3 9">Tetramer of two alpha and two beta chains.</text>
</comment>
<evidence type="ECO:0000256" key="6">
    <source>
        <dbReference type="ARBA" id="ARBA00023141"/>
    </source>
</evidence>
<evidence type="ECO:0000256" key="5">
    <source>
        <dbReference type="ARBA" id="ARBA00022822"/>
    </source>
</evidence>
<dbReference type="FunFam" id="3.20.20.70:FF:000037">
    <property type="entry name" value="Tryptophan synthase alpha chain"/>
    <property type="match status" value="1"/>
</dbReference>
<dbReference type="EMBL" id="JALJXV010000002">
    <property type="protein sequence ID" value="MCP1673718.1"/>
    <property type="molecule type" value="Genomic_DNA"/>
</dbReference>
<evidence type="ECO:0000256" key="3">
    <source>
        <dbReference type="ARBA" id="ARBA00011270"/>
    </source>
</evidence>
<evidence type="ECO:0000256" key="10">
    <source>
        <dbReference type="RuleBase" id="RU003662"/>
    </source>
</evidence>
<dbReference type="HAMAP" id="MF_00131">
    <property type="entry name" value="Trp_synth_alpha"/>
    <property type="match status" value="1"/>
</dbReference>
<proteinExistence type="inferred from homology"/>
<dbReference type="NCBIfam" id="TIGR00262">
    <property type="entry name" value="trpA"/>
    <property type="match status" value="1"/>
</dbReference>
<dbReference type="EC" id="4.2.1.20" evidence="9"/>
<organism evidence="11 12">
    <name type="scientific">Natronocella acetinitrilica</name>
    <dbReference type="NCBI Taxonomy" id="414046"/>
    <lineage>
        <taxon>Bacteria</taxon>
        <taxon>Pseudomonadati</taxon>
        <taxon>Pseudomonadota</taxon>
        <taxon>Gammaproteobacteria</taxon>
        <taxon>Chromatiales</taxon>
        <taxon>Ectothiorhodospiraceae</taxon>
        <taxon>Natronocella</taxon>
    </lineage>
</organism>
<evidence type="ECO:0000313" key="11">
    <source>
        <dbReference type="EMBL" id="MCP1673718.1"/>
    </source>
</evidence>
<sequence>MSRIERRFQALRQAGRKALIPFVTAGDPHPDVTVDLMHGLVKAGADIVELGVPFSDPIGDGPVIQLACERALAHGTSLRQVLAMVEQFRQTDQDTPVVLMGYMNPIEVMGGKTFAEAAAAVGVDGVLTVDLPPEEMDDLSSLLAGAGLDPIFLVAPTTTAERMHVICDNARGFVYYVSLKGVTGADTVDLEAVAGRVDSLHGMTGLPVGVGFGISTPEKAASMSRIADAVVVGSALVRLVEANQHDHAAAVREVTGLLAAMREAIDADAGVAVDVRSAEERS</sequence>
<evidence type="ECO:0000256" key="4">
    <source>
        <dbReference type="ARBA" id="ARBA00022605"/>
    </source>
</evidence>
<feature type="active site" description="Proton acceptor" evidence="9">
    <location>
        <position position="60"/>
    </location>
</feature>
<protein>
    <recommendedName>
        <fullName evidence="9">Tryptophan synthase alpha chain</fullName>
        <ecNumber evidence="9">4.2.1.20</ecNumber>
    </recommendedName>
</protein>
<keyword evidence="4 9" id="KW-0028">Amino-acid biosynthesis</keyword>
<evidence type="ECO:0000256" key="9">
    <source>
        <dbReference type="HAMAP-Rule" id="MF_00131"/>
    </source>
</evidence>
<dbReference type="Gene3D" id="3.20.20.70">
    <property type="entry name" value="Aldolase class I"/>
    <property type="match status" value="1"/>
</dbReference>
<dbReference type="InterPro" id="IPR013785">
    <property type="entry name" value="Aldolase_TIM"/>
</dbReference>
<dbReference type="InterPro" id="IPR018204">
    <property type="entry name" value="Trp_synthase_alpha_AS"/>
</dbReference>
<dbReference type="PANTHER" id="PTHR43406:SF1">
    <property type="entry name" value="TRYPTOPHAN SYNTHASE ALPHA CHAIN, CHLOROPLASTIC"/>
    <property type="match status" value="1"/>
</dbReference>
<evidence type="ECO:0000256" key="2">
    <source>
        <dbReference type="ARBA" id="ARBA00004733"/>
    </source>
</evidence>
<evidence type="ECO:0000256" key="8">
    <source>
        <dbReference type="ARBA" id="ARBA00049047"/>
    </source>
</evidence>
<keyword evidence="6 9" id="KW-0057">Aromatic amino acid biosynthesis</keyword>
<feature type="active site" description="Proton acceptor" evidence="9">
    <location>
        <position position="49"/>
    </location>
</feature>
<keyword evidence="7 9" id="KW-0456">Lyase</keyword>
<dbReference type="Proteomes" id="UP001205843">
    <property type="component" value="Unassembled WGS sequence"/>
</dbReference>
<reference evidence="11" key="1">
    <citation type="submission" date="2022-03" db="EMBL/GenBank/DDBJ databases">
        <title>Genomic Encyclopedia of Type Strains, Phase III (KMG-III): the genomes of soil and plant-associated and newly described type strains.</title>
        <authorList>
            <person name="Whitman W."/>
        </authorList>
    </citation>
    <scope>NUCLEOTIDE SEQUENCE</scope>
    <source>
        <strain evidence="11">ANL 6-2</strain>
    </source>
</reference>